<dbReference type="EMBL" id="FAXN01000085">
    <property type="protein sequence ID" value="CUV66395.1"/>
    <property type="molecule type" value="Genomic_DNA"/>
</dbReference>
<sequence length="60" mass="6937">MNIDYMVASSHISQKSINNQDIDYAMLSCLSEDAKPAIPKNINDILWKYKPENCNIFMQK</sequence>
<organism evidence="1">
    <name type="scientific">Sulfurovum sp. enrichment culture clone C5</name>
    <dbReference type="NCBI Taxonomy" id="497650"/>
    <lineage>
        <taxon>Bacteria</taxon>
        <taxon>Pseudomonadati</taxon>
        <taxon>Campylobacterota</taxon>
        <taxon>Epsilonproteobacteria</taxon>
        <taxon>Campylobacterales</taxon>
        <taxon>Sulfurovaceae</taxon>
        <taxon>Sulfurovum</taxon>
        <taxon>environmental samples</taxon>
    </lineage>
</organism>
<gene>
    <name evidence="1" type="ORF">BN3087_800005</name>
</gene>
<name>A0A0S4XQ07_9BACT</name>
<protein>
    <submittedName>
        <fullName evidence="1">Uncharacterized protein</fullName>
    </submittedName>
</protein>
<evidence type="ECO:0000313" key="1">
    <source>
        <dbReference type="EMBL" id="CUV66395.1"/>
    </source>
</evidence>
<accession>A0A0S4XQ07</accession>
<reference evidence="1" key="1">
    <citation type="submission" date="2015-11" db="EMBL/GenBank/DDBJ databases">
        <authorList>
            <person name="Zhang Y."/>
            <person name="Guo Z."/>
        </authorList>
    </citation>
    <scope>NUCLEOTIDE SEQUENCE</scope>
    <source>
        <strain evidence="1">BN30871</strain>
    </source>
</reference>
<dbReference type="AlphaFoldDB" id="A0A0S4XQ07"/>
<proteinExistence type="predicted"/>